<reference evidence="1 2" key="1">
    <citation type="submission" date="2020-08" db="EMBL/GenBank/DDBJ databases">
        <title>Genomic Encyclopedia of Type Strains, Phase IV (KMG-IV): sequencing the most valuable type-strain genomes for metagenomic binning, comparative biology and taxonomic classification.</title>
        <authorList>
            <person name="Goeker M."/>
        </authorList>
    </citation>
    <scope>NUCLEOTIDE SEQUENCE [LARGE SCALE GENOMIC DNA]</scope>
    <source>
        <strain evidence="1 2">DSM 27568</strain>
    </source>
</reference>
<organism evidence="1 2">
    <name type="scientific">Novosphingobium fluoreni</name>
    <dbReference type="NCBI Taxonomy" id="1391222"/>
    <lineage>
        <taxon>Bacteria</taxon>
        <taxon>Pseudomonadati</taxon>
        <taxon>Pseudomonadota</taxon>
        <taxon>Alphaproteobacteria</taxon>
        <taxon>Sphingomonadales</taxon>
        <taxon>Sphingomonadaceae</taxon>
        <taxon>Novosphingobium</taxon>
    </lineage>
</organism>
<protein>
    <submittedName>
        <fullName evidence="1">Uncharacterized protein</fullName>
    </submittedName>
</protein>
<evidence type="ECO:0000313" key="2">
    <source>
        <dbReference type="Proteomes" id="UP000561459"/>
    </source>
</evidence>
<gene>
    <name evidence="1" type="ORF">GGR39_000625</name>
</gene>
<evidence type="ECO:0000313" key="1">
    <source>
        <dbReference type="EMBL" id="MBB3938996.1"/>
    </source>
</evidence>
<dbReference type="Proteomes" id="UP000561459">
    <property type="component" value="Unassembled WGS sequence"/>
</dbReference>
<proteinExistence type="predicted"/>
<comment type="caution">
    <text evidence="1">The sequence shown here is derived from an EMBL/GenBank/DDBJ whole genome shotgun (WGS) entry which is preliminary data.</text>
</comment>
<dbReference type="EMBL" id="JACIDY010000001">
    <property type="protein sequence ID" value="MBB3938996.1"/>
    <property type="molecule type" value="Genomic_DNA"/>
</dbReference>
<dbReference type="AlphaFoldDB" id="A0A7W6C3U7"/>
<accession>A0A7W6C3U7</accession>
<keyword evidence="2" id="KW-1185">Reference proteome</keyword>
<dbReference type="RefSeq" id="WP_183615804.1">
    <property type="nucleotide sequence ID" value="NZ_JACIDY010000001.1"/>
</dbReference>
<name>A0A7W6C3U7_9SPHN</name>
<sequence length="118" mass="12823">MATGQVSEMRQRQPARWGRNLLLLAVLLVVALTAWSWTRLRVTARTNTALAAQTGCLCRFAAGRSLASCEADPAVKRDWVGLHQDAAARSLTASVPLLASQTARWSPETGCVMDGWKD</sequence>